<dbReference type="AlphaFoldDB" id="F8AHX4"/>
<reference evidence="1 2" key="1">
    <citation type="journal article" date="2011" name="J. Bacteriol.">
        <title>Complete genome sequence of the obligate piezophilic hyperthermophilic archaeon Pyrococcus yayanosii CH1.</title>
        <authorList>
            <person name="Jun X."/>
            <person name="Lupeng L."/>
            <person name="Minjuan X."/>
            <person name="Oger P."/>
            <person name="Fengping W."/>
            <person name="Jebbar M."/>
            <person name="Xiang X."/>
        </authorList>
    </citation>
    <scope>NUCLEOTIDE SEQUENCE [LARGE SCALE GENOMIC DNA]</scope>
    <source>
        <strain evidence="2">CH1 / JCM 16557</strain>
    </source>
</reference>
<keyword evidence="2" id="KW-1185">Reference proteome</keyword>
<dbReference type="Proteomes" id="UP000008386">
    <property type="component" value="Chromosome"/>
</dbReference>
<evidence type="ECO:0000313" key="2">
    <source>
        <dbReference type="Proteomes" id="UP000008386"/>
    </source>
</evidence>
<dbReference type="KEGG" id="pya:PYCH_05750"/>
<protein>
    <submittedName>
        <fullName evidence="1">Uncharacterized protein</fullName>
    </submittedName>
</protein>
<evidence type="ECO:0000313" key="1">
    <source>
        <dbReference type="EMBL" id="AEH24263.1"/>
    </source>
</evidence>
<accession>F8AHX4</accession>
<gene>
    <name evidence="1" type="ordered locus">PYCH_05750</name>
</gene>
<dbReference type="EMBL" id="CP002779">
    <property type="protein sequence ID" value="AEH24263.1"/>
    <property type="molecule type" value="Genomic_DNA"/>
</dbReference>
<proteinExistence type="predicted"/>
<name>F8AHX4_PYRYC</name>
<dbReference type="HOGENOM" id="CLU_3323144_0_0_2"/>
<sequence>MRRRKAMKRFTALRFFLVWEERVHRANQEPGTRSHGMR</sequence>
<organism evidence="1 2">
    <name type="scientific">Pyrococcus yayanosii (strain CH1 / JCM 16557)</name>
    <dbReference type="NCBI Taxonomy" id="529709"/>
    <lineage>
        <taxon>Archaea</taxon>
        <taxon>Methanobacteriati</taxon>
        <taxon>Methanobacteriota</taxon>
        <taxon>Thermococci</taxon>
        <taxon>Thermococcales</taxon>
        <taxon>Thermococcaceae</taxon>
        <taxon>Pyrococcus</taxon>
    </lineage>
</organism>